<keyword evidence="1" id="KW-0863">Zinc-finger</keyword>
<dbReference type="SMART" id="SM00343">
    <property type="entry name" value="ZnF_C2HC"/>
    <property type="match status" value="1"/>
</dbReference>
<feature type="region of interest" description="Disordered" evidence="2">
    <location>
        <begin position="36"/>
        <end position="58"/>
    </location>
</feature>
<dbReference type="Pfam" id="PF00098">
    <property type="entry name" value="zf-CCHC"/>
    <property type="match status" value="1"/>
</dbReference>
<organism evidence="4">
    <name type="scientific">Tanacetum cinerariifolium</name>
    <name type="common">Dalmatian daisy</name>
    <name type="synonym">Chrysanthemum cinerariifolium</name>
    <dbReference type="NCBI Taxonomy" id="118510"/>
    <lineage>
        <taxon>Eukaryota</taxon>
        <taxon>Viridiplantae</taxon>
        <taxon>Streptophyta</taxon>
        <taxon>Embryophyta</taxon>
        <taxon>Tracheophyta</taxon>
        <taxon>Spermatophyta</taxon>
        <taxon>Magnoliopsida</taxon>
        <taxon>eudicotyledons</taxon>
        <taxon>Gunneridae</taxon>
        <taxon>Pentapetalae</taxon>
        <taxon>asterids</taxon>
        <taxon>campanulids</taxon>
        <taxon>Asterales</taxon>
        <taxon>Asteraceae</taxon>
        <taxon>Asteroideae</taxon>
        <taxon>Anthemideae</taxon>
        <taxon>Anthemidinae</taxon>
        <taxon>Tanacetum</taxon>
    </lineage>
</organism>
<reference evidence="4" key="1">
    <citation type="journal article" date="2019" name="Sci. Rep.">
        <title>Draft genome of Tanacetum cinerariifolium, the natural source of mosquito coil.</title>
        <authorList>
            <person name="Yamashiro T."/>
            <person name="Shiraishi A."/>
            <person name="Satake H."/>
            <person name="Nakayama K."/>
        </authorList>
    </citation>
    <scope>NUCLEOTIDE SEQUENCE</scope>
</reference>
<feature type="compositionally biased region" description="Low complexity" evidence="2">
    <location>
        <begin position="36"/>
        <end position="52"/>
    </location>
</feature>
<dbReference type="Gene3D" id="4.10.60.10">
    <property type="entry name" value="Zinc finger, CCHC-type"/>
    <property type="match status" value="1"/>
</dbReference>
<feature type="domain" description="CCHC-type" evidence="3">
    <location>
        <begin position="110"/>
        <end position="124"/>
    </location>
</feature>
<evidence type="ECO:0000313" key="4">
    <source>
        <dbReference type="EMBL" id="GEU29012.1"/>
    </source>
</evidence>
<name>A0A699GIF1_TANCI</name>
<evidence type="ECO:0000256" key="2">
    <source>
        <dbReference type="SAM" id="MobiDB-lite"/>
    </source>
</evidence>
<proteinExistence type="predicted"/>
<evidence type="ECO:0000256" key="1">
    <source>
        <dbReference type="PROSITE-ProRule" id="PRU00047"/>
    </source>
</evidence>
<gene>
    <name evidence="4" type="ORF">Tci_000990</name>
</gene>
<sequence>MNYMQQPMQNPKDISDLTTAIDMTLALMAKVFTLNNTTPTNNNQRSSSNPSNMQIAQPGMNMDQDRHMLMVKDNIVENINGLSVVSEIANEYGNRNVVKAPAEGNGNLIRCYNCQGLGHYASNCTVKPKKRDAAYLQQQLQIAKKEKAGIQSTQEEFEFIATADAYEETKRVKASTSGTQSDKSPVYNSDGLAEVSSVEQGVGTVEEHPANVEETRALYDSLCNNLAIEVEKFNTVNRKLRETNAYLGQAKALAEG</sequence>
<dbReference type="PROSITE" id="PS50158">
    <property type="entry name" value="ZF_CCHC"/>
    <property type="match status" value="1"/>
</dbReference>
<dbReference type="SUPFAM" id="SSF57756">
    <property type="entry name" value="Retrovirus zinc finger-like domains"/>
    <property type="match status" value="1"/>
</dbReference>
<comment type="caution">
    <text evidence="4">The sequence shown here is derived from an EMBL/GenBank/DDBJ whole genome shotgun (WGS) entry which is preliminary data.</text>
</comment>
<keyword evidence="1" id="KW-0479">Metal-binding</keyword>
<dbReference type="GO" id="GO:0003676">
    <property type="term" value="F:nucleic acid binding"/>
    <property type="evidence" value="ECO:0007669"/>
    <property type="project" value="InterPro"/>
</dbReference>
<dbReference type="AlphaFoldDB" id="A0A699GIF1"/>
<accession>A0A699GIF1</accession>
<evidence type="ECO:0000259" key="3">
    <source>
        <dbReference type="PROSITE" id="PS50158"/>
    </source>
</evidence>
<protein>
    <recommendedName>
        <fullName evidence="3">CCHC-type domain-containing protein</fullName>
    </recommendedName>
</protein>
<dbReference type="GO" id="GO:0008270">
    <property type="term" value="F:zinc ion binding"/>
    <property type="evidence" value="ECO:0007669"/>
    <property type="project" value="UniProtKB-KW"/>
</dbReference>
<dbReference type="InterPro" id="IPR001878">
    <property type="entry name" value="Znf_CCHC"/>
</dbReference>
<dbReference type="EMBL" id="BKCJ010000037">
    <property type="protein sequence ID" value="GEU29012.1"/>
    <property type="molecule type" value="Genomic_DNA"/>
</dbReference>
<dbReference type="InterPro" id="IPR036875">
    <property type="entry name" value="Znf_CCHC_sf"/>
</dbReference>
<keyword evidence="1" id="KW-0862">Zinc</keyword>